<proteinExistence type="predicted"/>
<gene>
    <name evidence="1" type="ORF">UFOVP14_30</name>
</gene>
<protein>
    <submittedName>
        <fullName evidence="1">Uncharacterized protein</fullName>
    </submittedName>
</protein>
<accession>A0A6J5KHM2</accession>
<reference evidence="1" key="1">
    <citation type="submission" date="2020-04" db="EMBL/GenBank/DDBJ databases">
        <authorList>
            <person name="Chiriac C."/>
            <person name="Salcher M."/>
            <person name="Ghai R."/>
            <person name="Kavagutti S V."/>
        </authorList>
    </citation>
    <scope>NUCLEOTIDE SEQUENCE</scope>
</reference>
<dbReference type="EMBL" id="LR796151">
    <property type="protein sequence ID" value="CAB4121554.1"/>
    <property type="molecule type" value="Genomic_DNA"/>
</dbReference>
<organism evidence="1">
    <name type="scientific">uncultured Caudovirales phage</name>
    <dbReference type="NCBI Taxonomy" id="2100421"/>
    <lineage>
        <taxon>Viruses</taxon>
        <taxon>Duplodnaviria</taxon>
        <taxon>Heunggongvirae</taxon>
        <taxon>Uroviricota</taxon>
        <taxon>Caudoviricetes</taxon>
        <taxon>Peduoviridae</taxon>
        <taxon>Maltschvirus</taxon>
        <taxon>Maltschvirus maltsch</taxon>
    </lineage>
</organism>
<evidence type="ECO:0000313" key="1">
    <source>
        <dbReference type="EMBL" id="CAB4121554.1"/>
    </source>
</evidence>
<sequence length="934" mass="93604">MTDSIEIINQQTNAIEIVDASNYSIVINEITPSAIEVAIASIGPTGQKGDTGNTGPANSLSIGTVVGGSSASATITGTAPNQTLNLTIPQGTAGINGSNGTSATISIGSVTTGSEGSSATVSNSGSSSSAVLNFLIPRGNSGASGAQGVAGPANTLSIGTVTSSTSASATITGTAPNQTLNLVLQKGDAGSNGATGSAATVIIGTVTTGSVGSSATVTNSGTSNAAVLNFSIPTGATGAAGAAGVGVPTGGTIGQALVKLSSTNYDAAWQTLSGGIGGTQINSDWNAISGVAQILNKPTLFSGIYSDLTGKPTLFDPANPTDIGTSTHANGTFTALTVTGNLTVNGSITTVNTLNLDISDNLIYMANSNSSDAVDVGFAASYNAGAGHRHTGFVRDASDGKWKLFSGVAAEPNTTVDFTSATYDSLVIGGLEASSMSLGGVAVATQSYVTSQGYLTGITSAQITTALGYTPYSTANSANYITTAGARSAISVTGSLGYNSTTGVISYTAPTLATVATSGAYSDLTSKPTIPTVPTLISAFTNDSAYITSSGAPVQSIFGRTGAVTLTLTDVTTALTFTPYSSANPSNYISGINSTMVTTALGYTPYNGETNPNGYISSYTETDPVFSASPANSITSPNIANWNTAYGWGNHASAGYLSGGSIGVTVQAYDVDLTSWAAITPSSKQDSLVSGTNIKTVNGTSLIGSGDVTISASWSGGTVTSGILLAANSTSLTPIKFQSGVLNTSASAGAMEYDGNNYYLTADASQGRNVNLAAQQWYLSAAGSALTGATQNFFGANSAASLAAASTYDIECFCYFLKTTAGTVQWIPTFSSAITVGHSYLEYTPVTGFTTTVITGAMVVSEATIQTATTLTHSATASLTTAVYHIAKCKIRVLTNLACNFRFNSTISAGTITPQAGSFYTVRKVITSTGNFVA</sequence>
<name>A0A6J5KHM2_9CAUD</name>